<proteinExistence type="predicted"/>
<protein>
    <submittedName>
        <fullName evidence="1">Uncharacterized protein</fullName>
    </submittedName>
</protein>
<keyword evidence="2" id="KW-1185">Reference proteome</keyword>
<dbReference type="AlphaFoldDB" id="A0AA36B1L6"/>
<gene>
    <name evidence="1" type="ORF">OCTVUL_1B020306</name>
</gene>
<evidence type="ECO:0000313" key="1">
    <source>
        <dbReference type="EMBL" id="CAI9725919.1"/>
    </source>
</evidence>
<dbReference type="EMBL" id="OX597820">
    <property type="protein sequence ID" value="CAI9725919.1"/>
    <property type="molecule type" value="Genomic_DNA"/>
</dbReference>
<name>A0AA36B1L6_OCTVU</name>
<accession>A0AA36B1L6</accession>
<organism evidence="1 2">
    <name type="scientific">Octopus vulgaris</name>
    <name type="common">Common octopus</name>
    <dbReference type="NCBI Taxonomy" id="6645"/>
    <lineage>
        <taxon>Eukaryota</taxon>
        <taxon>Metazoa</taxon>
        <taxon>Spiralia</taxon>
        <taxon>Lophotrochozoa</taxon>
        <taxon>Mollusca</taxon>
        <taxon>Cephalopoda</taxon>
        <taxon>Coleoidea</taxon>
        <taxon>Octopodiformes</taxon>
        <taxon>Octopoda</taxon>
        <taxon>Incirrata</taxon>
        <taxon>Octopodidae</taxon>
        <taxon>Octopus</taxon>
    </lineage>
</organism>
<sequence>MDFATMDTSHQKQINLQEIGKHNNILRRDEHNMKVSPPQEAMQNRTTATNAIPTNKNHLNRQKRKAVTIASSHSTEYDDETSIQGSGNASANAFPQAALINENVRHQNEGNATINADLQAADKHNRHRLRLHRKATAARATRAAENFIRVMNEA</sequence>
<reference evidence="1" key="1">
    <citation type="submission" date="2023-08" db="EMBL/GenBank/DDBJ databases">
        <authorList>
            <person name="Alioto T."/>
            <person name="Alioto T."/>
            <person name="Gomez Garrido J."/>
        </authorList>
    </citation>
    <scope>NUCLEOTIDE SEQUENCE</scope>
</reference>
<dbReference type="Proteomes" id="UP001162480">
    <property type="component" value="Chromosome 7"/>
</dbReference>
<evidence type="ECO:0000313" key="2">
    <source>
        <dbReference type="Proteomes" id="UP001162480"/>
    </source>
</evidence>